<protein>
    <submittedName>
        <fullName evidence="1">Uncharacterized protein</fullName>
    </submittedName>
</protein>
<proteinExistence type="predicted"/>
<sequence length="368" mass="42159">MHTFYHGGGNRVDAYGGSNHRHRNFISRRHDGYGNFTPKRHKGVGNFSSYDKSYGHTYYDDYGGYVRVNAKYVEHSPYGCYKGSHDSYNFGGHSYGRGVYHERLIDENVYRRENQNEHVVHTKCKENSLMKAKGCEDTPLSKPAQGVEKVEPLTPSIVEGAPKVKELPYSILDIEESLETHVKKEISNEDSCNMNEKSIENEECIETKEKDRCKKDECEKEKEIDFEKSERTKENRCFILNKRVLKKSKKKKGTKWNSLALIFLSDFSSTSWTSMLGRNHTMKNQEQGEVVGKELIQNLENSSMSPFLNPSVLSHELSYEELKLVFASYISHVSIARNACSISFGRGLFLVVPYVSKCLSSHTSLEDR</sequence>
<gene>
    <name evidence="1" type="ORF">M9H77_07227</name>
</gene>
<evidence type="ECO:0000313" key="2">
    <source>
        <dbReference type="Proteomes" id="UP001060085"/>
    </source>
</evidence>
<evidence type="ECO:0000313" key="1">
    <source>
        <dbReference type="EMBL" id="KAI5676277.1"/>
    </source>
</evidence>
<reference evidence="2" key="1">
    <citation type="journal article" date="2023" name="Nat. Plants">
        <title>Single-cell RNA sequencing provides a high-resolution roadmap for understanding the multicellular compartmentation of specialized metabolism.</title>
        <authorList>
            <person name="Sun S."/>
            <person name="Shen X."/>
            <person name="Li Y."/>
            <person name="Li Y."/>
            <person name="Wang S."/>
            <person name="Li R."/>
            <person name="Zhang H."/>
            <person name="Shen G."/>
            <person name="Guo B."/>
            <person name="Wei J."/>
            <person name="Xu J."/>
            <person name="St-Pierre B."/>
            <person name="Chen S."/>
            <person name="Sun C."/>
        </authorList>
    </citation>
    <scope>NUCLEOTIDE SEQUENCE [LARGE SCALE GENOMIC DNA]</scope>
</reference>
<keyword evidence="2" id="KW-1185">Reference proteome</keyword>
<name>A0ACC0BUL0_CATRO</name>
<dbReference type="Proteomes" id="UP001060085">
    <property type="component" value="Linkage Group LG02"/>
</dbReference>
<organism evidence="1 2">
    <name type="scientific">Catharanthus roseus</name>
    <name type="common">Madagascar periwinkle</name>
    <name type="synonym">Vinca rosea</name>
    <dbReference type="NCBI Taxonomy" id="4058"/>
    <lineage>
        <taxon>Eukaryota</taxon>
        <taxon>Viridiplantae</taxon>
        <taxon>Streptophyta</taxon>
        <taxon>Embryophyta</taxon>
        <taxon>Tracheophyta</taxon>
        <taxon>Spermatophyta</taxon>
        <taxon>Magnoliopsida</taxon>
        <taxon>eudicotyledons</taxon>
        <taxon>Gunneridae</taxon>
        <taxon>Pentapetalae</taxon>
        <taxon>asterids</taxon>
        <taxon>lamiids</taxon>
        <taxon>Gentianales</taxon>
        <taxon>Apocynaceae</taxon>
        <taxon>Rauvolfioideae</taxon>
        <taxon>Vinceae</taxon>
        <taxon>Catharanthinae</taxon>
        <taxon>Catharanthus</taxon>
    </lineage>
</organism>
<accession>A0ACC0BUL0</accession>
<dbReference type="EMBL" id="CM044702">
    <property type="protein sequence ID" value="KAI5676277.1"/>
    <property type="molecule type" value="Genomic_DNA"/>
</dbReference>
<comment type="caution">
    <text evidence="1">The sequence shown here is derived from an EMBL/GenBank/DDBJ whole genome shotgun (WGS) entry which is preliminary data.</text>
</comment>